<comment type="caution">
    <text evidence="8">The sequence shown here is derived from an EMBL/GenBank/DDBJ whole genome shotgun (WGS) entry which is preliminary data.</text>
</comment>
<dbReference type="GO" id="GO:0000981">
    <property type="term" value="F:DNA-binding transcription factor activity, RNA polymerase II-specific"/>
    <property type="evidence" value="ECO:0007669"/>
    <property type="project" value="InterPro"/>
</dbReference>
<keyword evidence="9" id="KW-1185">Reference proteome</keyword>
<dbReference type="PROSITE" id="PS00463">
    <property type="entry name" value="ZN2_CY6_FUNGAL_1"/>
    <property type="match status" value="1"/>
</dbReference>
<dbReference type="InterPro" id="IPR036864">
    <property type="entry name" value="Zn2-C6_fun-type_DNA-bd_sf"/>
</dbReference>
<feature type="region of interest" description="Disordered" evidence="6">
    <location>
        <begin position="85"/>
        <end position="105"/>
    </location>
</feature>
<evidence type="ECO:0000259" key="7">
    <source>
        <dbReference type="PROSITE" id="PS50048"/>
    </source>
</evidence>
<dbReference type="InterPro" id="IPR001138">
    <property type="entry name" value="Zn2Cys6_DnaBD"/>
</dbReference>
<proteinExistence type="predicted"/>
<evidence type="ECO:0000256" key="4">
    <source>
        <dbReference type="ARBA" id="ARBA00023163"/>
    </source>
</evidence>
<keyword evidence="2" id="KW-0805">Transcription regulation</keyword>
<sequence length="350" mass="37247">MESSAAPNTTDAPEIPSSATSATPACEACRKLKMRCLRLNAADPCERCRRNSRACVIPKPRPLGRKHGSVGKYHGVEKAMRKMKSELRKAQASGDRGSSTPALPELSSEDGLLALFHAAAASPKVPKSAHIPKDTPAFTASDEFANSFPAETFEDSLSELPGTTAQANSAGPVGARVRSESHLLSALPGGSMSRSAEQHMESPRLNARSSRRSEESISNPLGLVADASGEAQAHEKQLVATSASPNSTTSILGVANNPEPQSIAWQLLRRPGYISLGLKASRQSLEAGLDALFSHPGLSDHWSNYFKPVDATRPPDVGPDVDPVDLGLVTMDEAHYLFPMFVRSHPTAKL</sequence>
<dbReference type="Proteomes" id="UP000696573">
    <property type="component" value="Unassembled WGS sequence"/>
</dbReference>
<dbReference type="PROSITE" id="PS50048">
    <property type="entry name" value="ZN2_CY6_FUNGAL_2"/>
    <property type="match status" value="1"/>
</dbReference>
<protein>
    <recommendedName>
        <fullName evidence="7">Zn(2)-C6 fungal-type domain-containing protein</fullName>
    </recommendedName>
</protein>
<evidence type="ECO:0000313" key="8">
    <source>
        <dbReference type="EMBL" id="CAH0019996.1"/>
    </source>
</evidence>
<accession>A0A9N9V7K3</accession>
<keyword evidence="4" id="KW-0804">Transcription</keyword>
<dbReference type="Gene3D" id="4.10.240.10">
    <property type="entry name" value="Zn(2)-C6 fungal-type DNA-binding domain"/>
    <property type="match status" value="1"/>
</dbReference>
<evidence type="ECO:0000256" key="5">
    <source>
        <dbReference type="ARBA" id="ARBA00023242"/>
    </source>
</evidence>
<dbReference type="EMBL" id="CABFNQ020000602">
    <property type="protein sequence ID" value="CAH0019996.1"/>
    <property type="molecule type" value="Genomic_DNA"/>
</dbReference>
<dbReference type="AlphaFoldDB" id="A0A9N9V7K3"/>
<comment type="subcellular location">
    <subcellularLocation>
        <location evidence="1">Nucleus</location>
    </subcellularLocation>
</comment>
<evidence type="ECO:0000313" key="9">
    <source>
        <dbReference type="Proteomes" id="UP000696573"/>
    </source>
</evidence>
<evidence type="ECO:0000256" key="2">
    <source>
        <dbReference type="ARBA" id="ARBA00023015"/>
    </source>
</evidence>
<dbReference type="PANTHER" id="PTHR31845:SF19">
    <property type="entry name" value="TRANSCRIPTION FACTOR DOMAIN-CONTAINING PROTEIN"/>
    <property type="match status" value="1"/>
</dbReference>
<dbReference type="InterPro" id="IPR051089">
    <property type="entry name" value="prtT"/>
</dbReference>
<organism evidence="8 9">
    <name type="scientific">Clonostachys rhizophaga</name>
    <dbReference type="NCBI Taxonomy" id="160324"/>
    <lineage>
        <taxon>Eukaryota</taxon>
        <taxon>Fungi</taxon>
        <taxon>Dikarya</taxon>
        <taxon>Ascomycota</taxon>
        <taxon>Pezizomycotina</taxon>
        <taxon>Sordariomycetes</taxon>
        <taxon>Hypocreomycetidae</taxon>
        <taxon>Hypocreales</taxon>
        <taxon>Bionectriaceae</taxon>
        <taxon>Clonostachys</taxon>
    </lineage>
</organism>
<keyword evidence="3" id="KW-0238">DNA-binding</keyword>
<name>A0A9N9V7K3_9HYPO</name>
<dbReference type="OrthoDB" id="5424793at2759"/>
<feature type="region of interest" description="Disordered" evidence="6">
    <location>
        <begin position="1"/>
        <end position="23"/>
    </location>
</feature>
<gene>
    <name evidence="8" type="ORF">CRHIZ90672A_00018217</name>
</gene>
<evidence type="ECO:0000256" key="1">
    <source>
        <dbReference type="ARBA" id="ARBA00004123"/>
    </source>
</evidence>
<feature type="region of interest" description="Disordered" evidence="6">
    <location>
        <begin position="186"/>
        <end position="217"/>
    </location>
</feature>
<reference evidence="8" key="1">
    <citation type="submission" date="2021-10" db="EMBL/GenBank/DDBJ databases">
        <authorList>
            <person name="Piombo E."/>
        </authorList>
    </citation>
    <scope>NUCLEOTIDE SEQUENCE</scope>
</reference>
<dbReference type="GO" id="GO:0000976">
    <property type="term" value="F:transcription cis-regulatory region binding"/>
    <property type="evidence" value="ECO:0007669"/>
    <property type="project" value="TreeGrafter"/>
</dbReference>
<dbReference type="GO" id="GO:0008270">
    <property type="term" value="F:zinc ion binding"/>
    <property type="evidence" value="ECO:0007669"/>
    <property type="project" value="InterPro"/>
</dbReference>
<dbReference type="SUPFAM" id="SSF57701">
    <property type="entry name" value="Zn2/Cys6 DNA-binding domain"/>
    <property type="match status" value="1"/>
</dbReference>
<dbReference type="GO" id="GO:0005634">
    <property type="term" value="C:nucleus"/>
    <property type="evidence" value="ECO:0007669"/>
    <property type="project" value="UniProtKB-SubCell"/>
</dbReference>
<dbReference type="PANTHER" id="PTHR31845">
    <property type="entry name" value="FINGER DOMAIN PROTEIN, PUTATIVE-RELATED"/>
    <property type="match status" value="1"/>
</dbReference>
<feature type="domain" description="Zn(2)-C6 fungal-type" evidence="7">
    <location>
        <begin position="25"/>
        <end position="57"/>
    </location>
</feature>
<evidence type="ECO:0000256" key="3">
    <source>
        <dbReference type="ARBA" id="ARBA00023125"/>
    </source>
</evidence>
<dbReference type="CDD" id="cd00067">
    <property type="entry name" value="GAL4"/>
    <property type="match status" value="1"/>
</dbReference>
<dbReference type="Pfam" id="PF00172">
    <property type="entry name" value="Zn_clus"/>
    <property type="match status" value="1"/>
</dbReference>
<dbReference type="SMART" id="SM00066">
    <property type="entry name" value="GAL4"/>
    <property type="match status" value="1"/>
</dbReference>
<keyword evidence="5" id="KW-0539">Nucleus</keyword>
<evidence type="ECO:0000256" key="6">
    <source>
        <dbReference type="SAM" id="MobiDB-lite"/>
    </source>
</evidence>